<gene>
    <name evidence="2" type="ORF">L1049_021715</name>
</gene>
<reference evidence="2 3" key="1">
    <citation type="journal article" date="2024" name="Plant J.">
        <title>Genome sequences and population genomics reveal climatic adaptation and genomic divergence between two closely related sweetgum species.</title>
        <authorList>
            <person name="Xu W.Q."/>
            <person name="Ren C.Q."/>
            <person name="Zhang X.Y."/>
            <person name="Comes H.P."/>
            <person name="Liu X.H."/>
            <person name="Li Y.G."/>
            <person name="Kettle C.J."/>
            <person name="Jalonen R."/>
            <person name="Gaisberger H."/>
            <person name="Ma Y.Z."/>
            <person name="Qiu Y.X."/>
        </authorList>
    </citation>
    <scope>NUCLEOTIDE SEQUENCE [LARGE SCALE GENOMIC DNA]</scope>
    <source>
        <strain evidence="2">Hangzhou</strain>
    </source>
</reference>
<feature type="transmembrane region" description="Helical" evidence="1">
    <location>
        <begin position="21"/>
        <end position="42"/>
    </location>
</feature>
<name>A0AAP0RBA9_LIQFO</name>
<evidence type="ECO:0000256" key="1">
    <source>
        <dbReference type="SAM" id="Phobius"/>
    </source>
</evidence>
<dbReference type="EMBL" id="JBBPBK010000011">
    <property type="protein sequence ID" value="KAK9274467.1"/>
    <property type="molecule type" value="Genomic_DNA"/>
</dbReference>
<keyword evidence="1" id="KW-0812">Transmembrane</keyword>
<feature type="transmembrane region" description="Helical" evidence="1">
    <location>
        <begin position="62"/>
        <end position="82"/>
    </location>
</feature>
<keyword evidence="3" id="KW-1185">Reference proteome</keyword>
<evidence type="ECO:0000313" key="3">
    <source>
        <dbReference type="Proteomes" id="UP001415857"/>
    </source>
</evidence>
<feature type="transmembrane region" description="Helical" evidence="1">
    <location>
        <begin position="94"/>
        <end position="111"/>
    </location>
</feature>
<keyword evidence="1" id="KW-1133">Transmembrane helix</keyword>
<evidence type="ECO:0000313" key="2">
    <source>
        <dbReference type="EMBL" id="KAK9274467.1"/>
    </source>
</evidence>
<organism evidence="2 3">
    <name type="scientific">Liquidambar formosana</name>
    <name type="common">Formosan gum</name>
    <dbReference type="NCBI Taxonomy" id="63359"/>
    <lineage>
        <taxon>Eukaryota</taxon>
        <taxon>Viridiplantae</taxon>
        <taxon>Streptophyta</taxon>
        <taxon>Embryophyta</taxon>
        <taxon>Tracheophyta</taxon>
        <taxon>Spermatophyta</taxon>
        <taxon>Magnoliopsida</taxon>
        <taxon>eudicotyledons</taxon>
        <taxon>Gunneridae</taxon>
        <taxon>Pentapetalae</taxon>
        <taxon>Saxifragales</taxon>
        <taxon>Altingiaceae</taxon>
        <taxon>Liquidambar</taxon>
    </lineage>
</organism>
<keyword evidence="1" id="KW-0472">Membrane</keyword>
<accession>A0AAP0RBA9</accession>
<dbReference type="Proteomes" id="UP001415857">
    <property type="component" value="Unassembled WGS sequence"/>
</dbReference>
<comment type="caution">
    <text evidence="2">The sequence shown here is derived from an EMBL/GenBank/DDBJ whole genome shotgun (WGS) entry which is preliminary data.</text>
</comment>
<sequence>MWKEMADIPPVMPSTPAIETAMLESILVLSFTTAIILVLLPHECISGNPVPTIIFKGLPSTFHTFVISVIFAFSGAFTALMIQNKPKISRFCRYYSMAGMASAAVSLFWALSLGQGQLSLFGI</sequence>
<proteinExistence type="predicted"/>
<protein>
    <submittedName>
        <fullName evidence="2">Uncharacterized protein</fullName>
    </submittedName>
</protein>
<dbReference type="AlphaFoldDB" id="A0AAP0RBA9"/>